<comment type="similarity">
    <text evidence="1">Belongs to the FAH family.</text>
</comment>
<dbReference type="InParanoid" id="A0A1I5S9W8"/>
<evidence type="ECO:0000259" key="3">
    <source>
        <dbReference type="Pfam" id="PF01557"/>
    </source>
</evidence>
<evidence type="ECO:0000256" key="1">
    <source>
        <dbReference type="ARBA" id="ARBA00010211"/>
    </source>
</evidence>
<dbReference type="SUPFAM" id="SSF56529">
    <property type="entry name" value="FAH"/>
    <property type="match status" value="1"/>
</dbReference>
<accession>A0A1I5S9W8</accession>
<keyword evidence="2" id="KW-0479">Metal-binding</keyword>
<name>A0A1I5S9W8_9ACTN</name>
<reference evidence="4 5" key="1">
    <citation type="submission" date="2016-10" db="EMBL/GenBank/DDBJ databases">
        <authorList>
            <person name="de Groot N.N."/>
        </authorList>
    </citation>
    <scope>NUCLEOTIDE SEQUENCE [LARGE SCALE GENOMIC DNA]</scope>
    <source>
        <strain evidence="4 5">DSM 43067</strain>
    </source>
</reference>
<evidence type="ECO:0000313" key="5">
    <source>
        <dbReference type="Proteomes" id="UP000183413"/>
    </source>
</evidence>
<evidence type="ECO:0000256" key="2">
    <source>
        <dbReference type="ARBA" id="ARBA00022723"/>
    </source>
</evidence>
<dbReference type="InterPro" id="IPR051121">
    <property type="entry name" value="FAH"/>
</dbReference>
<organism evidence="4 5">
    <name type="scientific">Actinomadura madurae</name>
    <dbReference type="NCBI Taxonomy" id="1993"/>
    <lineage>
        <taxon>Bacteria</taxon>
        <taxon>Bacillati</taxon>
        <taxon>Actinomycetota</taxon>
        <taxon>Actinomycetes</taxon>
        <taxon>Streptosporangiales</taxon>
        <taxon>Thermomonosporaceae</taxon>
        <taxon>Actinomadura</taxon>
    </lineage>
</organism>
<sequence length="143" mass="15607">MWSIWRPPTTTARVNDLTLRERVFRKDIPELGADWLASKDSPTFLPTGPALVPSGAVPDPSDLRIALRLNGEVRQDESTKNFEAARIIAHYSDVSTLLPGDLVLTGSPAGKGMTHGRFLSHGDVMTATISGLGRQVNRCVDER</sequence>
<feature type="domain" description="Fumarylacetoacetase-like C-terminal" evidence="3">
    <location>
        <begin position="14"/>
        <end position="138"/>
    </location>
</feature>
<dbReference type="Proteomes" id="UP000183413">
    <property type="component" value="Unassembled WGS sequence"/>
</dbReference>
<dbReference type="GO" id="GO:0046872">
    <property type="term" value="F:metal ion binding"/>
    <property type="evidence" value="ECO:0007669"/>
    <property type="project" value="UniProtKB-KW"/>
</dbReference>
<dbReference type="GO" id="GO:0016787">
    <property type="term" value="F:hydrolase activity"/>
    <property type="evidence" value="ECO:0007669"/>
    <property type="project" value="UniProtKB-KW"/>
</dbReference>
<dbReference type="RefSeq" id="WP_218163838.1">
    <property type="nucleotide sequence ID" value="NZ_FOVH01000016.1"/>
</dbReference>
<proteinExistence type="inferred from homology"/>
<gene>
    <name evidence="4" type="ORF">SAMN04489713_11692</name>
</gene>
<dbReference type="GO" id="GO:0044281">
    <property type="term" value="P:small molecule metabolic process"/>
    <property type="evidence" value="ECO:0007669"/>
    <property type="project" value="UniProtKB-ARBA"/>
</dbReference>
<dbReference type="PANTHER" id="PTHR42796">
    <property type="entry name" value="FUMARYLACETOACETATE HYDROLASE DOMAIN-CONTAINING PROTEIN 2A-RELATED"/>
    <property type="match status" value="1"/>
</dbReference>
<dbReference type="Gene3D" id="3.90.850.10">
    <property type="entry name" value="Fumarylacetoacetase-like, C-terminal domain"/>
    <property type="match status" value="1"/>
</dbReference>
<keyword evidence="4" id="KW-0378">Hydrolase</keyword>
<protein>
    <submittedName>
        <fullName evidence="4">Fumarylacetoacetate (FAA) hydrolase family protein</fullName>
    </submittedName>
</protein>
<dbReference type="InterPro" id="IPR011234">
    <property type="entry name" value="Fumarylacetoacetase-like_C"/>
</dbReference>
<dbReference type="InterPro" id="IPR036663">
    <property type="entry name" value="Fumarylacetoacetase_C_sf"/>
</dbReference>
<dbReference type="Pfam" id="PF01557">
    <property type="entry name" value="FAA_hydrolase"/>
    <property type="match status" value="1"/>
</dbReference>
<dbReference type="eggNOG" id="COG0179">
    <property type="taxonomic scope" value="Bacteria"/>
</dbReference>
<dbReference type="STRING" id="1993.SAMN04489713_11692"/>
<dbReference type="EMBL" id="FOVH01000016">
    <property type="protein sequence ID" value="SFP67499.1"/>
    <property type="molecule type" value="Genomic_DNA"/>
</dbReference>
<dbReference type="AlphaFoldDB" id="A0A1I5S9W8"/>
<evidence type="ECO:0000313" key="4">
    <source>
        <dbReference type="EMBL" id="SFP67499.1"/>
    </source>
</evidence>
<keyword evidence="5" id="KW-1185">Reference proteome</keyword>
<dbReference type="PANTHER" id="PTHR42796:SF4">
    <property type="entry name" value="FUMARYLACETOACETATE HYDROLASE DOMAIN-CONTAINING PROTEIN 2A"/>
    <property type="match status" value="1"/>
</dbReference>